<evidence type="ECO:0000313" key="8">
    <source>
        <dbReference type="Proteomes" id="UP000198847"/>
    </source>
</evidence>
<keyword evidence="2" id="KW-1003">Cell membrane</keyword>
<evidence type="ECO:0000256" key="3">
    <source>
        <dbReference type="ARBA" id="ARBA00022692"/>
    </source>
</evidence>
<gene>
    <name evidence="7" type="ORF">SAMN04490178_12668</name>
</gene>
<evidence type="ECO:0000256" key="4">
    <source>
        <dbReference type="ARBA" id="ARBA00022989"/>
    </source>
</evidence>
<evidence type="ECO:0000256" key="5">
    <source>
        <dbReference type="ARBA" id="ARBA00023136"/>
    </source>
</evidence>
<dbReference type="EMBL" id="FODY01000026">
    <property type="protein sequence ID" value="SEP41467.1"/>
    <property type="molecule type" value="Genomic_DNA"/>
</dbReference>
<feature type="transmembrane region" description="Helical" evidence="6">
    <location>
        <begin position="113"/>
        <end position="134"/>
    </location>
</feature>
<evidence type="ECO:0000256" key="2">
    <source>
        <dbReference type="ARBA" id="ARBA00022475"/>
    </source>
</evidence>
<dbReference type="OrthoDB" id="9784202at2"/>
<feature type="transmembrane region" description="Helical" evidence="6">
    <location>
        <begin position="146"/>
        <end position="169"/>
    </location>
</feature>
<organism evidence="7 8">
    <name type="scientific">Propionispora vibrioides</name>
    <dbReference type="NCBI Taxonomy" id="112903"/>
    <lineage>
        <taxon>Bacteria</taxon>
        <taxon>Bacillati</taxon>
        <taxon>Bacillota</taxon>
        <taxon>Negativicutes</taxon>
        <taxon>Selenomonadales</taxon>
        <taxon>Sporomusaceae</taxon>
        <taxon>Propionispora</taxon>
    </lineage>
</organism>
<dbReference type="PANTHER" id="PTHR30086:SF20">
    <property type="entry name" value="ARGININE EXPORTER PROTEIN ARGO-RELATED"/>
    <property type="match status" value="1"/>
</dbReference>
<keyword evidence="3 6" id="KW-0812">Transmembrane</keyword>
<sequence>MFGIVHYEMFLIAGIILNITPGSDTIYILSRSIAQGRKAGIYSVLGITAGCAVHTVLAALGLSVILAQSALAFMLVKTAGALYLAYLGITTLLAKNSTLVSPTDQVMSIRETFLQGLLTNVLNPKVALFFISFLPQFIDPQNNYGIVPFILLGITFLTTGTLWCLFLVFGSSRVTVLLRQSSKAAARMNKICGGIYLLLGVKLLTAER</sequence>
<dbReference type="Pfam" id="PF01810">
    <property type="entry name" value="LysE"/>
    <property type="match status" value="1"/>
</dbReference>
<reference evidence="7 8" key="1">
    <citation type="submission" date="2016-10" db="EMBL/GenBank/DDBJ databases">
        <authorList>
            <person name="de Groot N.N."/>
        </authorList>
    </citation>
    <scope>NUCLEOTIDE SEQUENCE [LARGE SCALE GENOMIC DNA]</scope>
    <source>
        <strain evidence="7 8">DSM 13305</strain>
    </source>
</reference>
<dbReference type="STRING" id="112903.SAMN04490178_12668"/>
<feature type="transmembrane region" description="Helical" evidence="6">
    <location>
        <begin position="71"/>
        <end position="93"/>
    </location>
</feature>
<evidence type="ECO:0000256" key="1">
    <source>
        <dbReference type="ARBA" id="ARBA00004651"/>
    </source>
</evidence>
<evidence type="ECO:0000313" key="7">
    <source>
        <dbReference type="EMBL" id="SEP41467.1"/>
    </source>
</evidence>
<keyword evidence="4 6" id="KW-1133">Transmembrane helix</keyword>
<dbReference type="Proteomes" id="UP000198847">
    <property type="component" value="Unassembled WGS sequence"/>
</dbReference>
<name>A0A1H8XNT6_9FIRM</name>
<dbReference type="AlphaFoldDB" id="A0A1H8XNT6"/>
<dbReference type="GO" id="GO:0005886">
    <property type="term" value="C:plasma membrane"/>
    <property type="evidence" value="ECO:0007669"/>
    <property type="project" value="UniProtKB-SubCell"/>
</dbReference>
<feature type="transmembrane region" description="Helical" evidence="6">
    <location>
        <begin position="41"/>
        <end position="65"/>
    </location>
</feature>
<protein>
    <submittedName>
        <fullName evidence="7">Threonine/homoserine/homoserine lactone efflux protein</fullName>
    </submittedName>
</protein>
<dbReference type="PIRSF" id="PIRSF006324">
    <property type="entry name" value="LeuE"/>
    <property type="match status" value="1"/>
</dbReference>
<keyword evidence="8" id="KW-1185">Reference proteome</keyword>
<dbReference type="InterPro" id="IPR001123">
    <property type="entry name" value="LeuE-type"/>
</dbReference>
<dbReference type="PANTHER" id="PTHR30086">
    <property type="entry name" value="ARGININE EXPORTER PROTEIN ARGO"/>
    <property type="match status" value="1"/>
</dbReference>
<comment type="subcellular location">
    <subcellularLocation>
        <location evidence="1">Cell membrane</location>
        <topology evidence="1">Multi-pass membrane protein</topology>
    </subcellularLocation>
</comment>
<keyword evidence="5 6" id="KW-0472">Membrane</keyword>
<proteinExistence type="predicted"/>
<evidence type="ECO:0000256" key="6">
    <source>
        <dbReference type="SAM" id="Phobius"/>
    </source>
</evidence>
<feature type="transmembrane region" description="Helical" evidence="6">
    <location>
        <begin position="6"/>
        <end position="29"/>
    </location>
</feature>
<dbReference type="RefSeq" id="WP_091750536.1">
    <property type="nucleotide sequence ID" value="NZ_FODY01000026.1"/>
</dbReference>
<accession>A0A1H8XNT6</accession>
<dbReference type="GO" id="GO:0015171">
    <property type="term" value="F:amino acid transmembrane transporter activity"/>
    <property type="evidence" value="ECO:0007669"/>
    <property type="project" value="TreeGrafter"/>
</dbReference>